<keyword evidence="1" id="KW-0732">Signal</keyword>
<dbReference type="AlphaFoldDB" id="A0A1M6HF97"/>
<gene>
    <name evidence="2" type="ORF">SAMN05444337_1528</name>
</gene>
<feature type="chain" id="PRO_5012545192" description="YD repeat-containing protein" evidence="1">
    <location>
        <begin position="19"/>
        <end position="315"/>
    </location>
</feature>
<evidence type="ECO:0000256" key="1">
    <source>
        <dbReference type="SAM" id="SignalP"/>
    </source>
</evidence>
<proteinExistence type="predicted"/>
<dbReference type="RefSeq" id="WP_143146207.1">
    <property type="nucleotide sequence ID" value="NZ_CP045292.1"/>
</dbReference>
<dbReference type="EMBL" id="FQZH01000002">
    <property type="protein sequence ID" value="SHJ20814.1"/>
    <property type="molecule type" value="Genomic_DNA"/>
</dbReference>
<reference evidence="3" key="1">
    <citation type="submission" date="2016-11" db="EMBL/GenBank/DDBJ databases">
        <authorList>
            <person name="Varghese N."/>
            <person name="Submissions S."/>
        </authorList>
    </citation>
    <scope>NUCLEOTIDE SEQUENCE [LARGE SCALE GENOMIC DNA]</scope>
    <source>
        <strain evidence="3">DSM 22807</strain>
    </source>
</reference>
<evidence type="ECO:0000313" key="3">
    <source>
        <dbReference type="Proteomes" id="UP000184232"/>
    </source>
</evidence>
<dbReference type="STRING" id="683124.SAMN05444337_1528"/>
<accession>A0A1M6HF97</accession>
<dbReference type="Proteomes" id="UP000184232">
    <property type="component" value="Unassembled WGS sequence"/>
</dbReference>
<organism evidence="2 3">
    <name type="scientific">Flavobacterium haoranii</name>
    <dbReference type="NCBI Taxonomy" id="683124"/>
    <lineage>
        <taxon>Bacteria</taxon>
        <taxon>Pseudomonadati</taxon>
        <taxon>Bacteroidota</taxon>
        <taxon>Flavobacteriia</taxon>
        <taxon>Flavobacteriales</taxon>
        <taxon>Flavobacteriaceae</taxon>
        <taxon>Flavobacterium</taxon>
    </lineage>
</organism>
<keyword evidence="3" id="KW-1185">Reference proteome</keyword>
<feature type="signal peptide" evidence="1">
    <location>
        <begin position="1"/>
        <end position="18"/>
    </location>
</feature>
<evidence type="ECO:0000313" key="2">
    <source>
        <dbReference type="EMBL" id="SHJ20814.1"/>
    </source>
</evidence>
<evidence type="ECO:0008006" key="4">
    <source>
        <dbReference type="Google" id="ProtNLM"/>
    </source>
</evidence>
<protein>
    <recommendedName>
        <fullName evidence="4">YD repeat-containing protein</fullName>
    </recommendedName>
</protein>
<sequence>MKLSVIFFLLSMGFFVSAQDYHHISPPKTYWQSYGFQKQLDHAKIAYYKSDSLGYEPVMAEVYSFNKDGHIIQKYTRIYGKFASETAKNYVYKNGVLDSINTIASAENFNSSQKMHYDAKGNLIKITSNGKYSEFTDTFTYDDGGSIQTMTRRNATGTKVFLEFVHKYNYIKETTTEKSGRIIESCYMYEGDDIFASFTISKKQRITFYDKIQRMEYELEDIENPFEYALKLRTSYQKNNKVLAETFKKTASKIVFDIPAEARNEQGDWIKRIQFNRRFGSQKRMVFQYLKYADGTESGSTEYDLIFDMKVKHIK</sequence>
<dbReference type="OrthoDB" id="1446025at2"/>
<name>A0A1M6HF97_9FLAO</name>